<evidence type="ECO:0000256" key="1">
    <source>
        <dbReference type="SAM" id="MobiDB-lite"/>
    </source>
</evidence>
<evidence type="ECO:0000313" key="2">
    <source>
        <dbReference type="EMBL" id="WVZ56015.1"/>
    </source>
</evidence>
<dbReference type="EMBL" id="CP144746">
    <property type="protein sequence ID" value="WVZ56015.1"/>
    <property type="molecule type" value="Genomic_DNA"/>
</dbReference>
<proteinExistence type="predicted"/>
<sequence length="91" mass="10040">MGESQAQYVHTSFWEMYTYTAKERLMSVTSFQSPFCLGLRLSRAAIPAFTTSPRSLSAVAAHHGGLFFSPPPLPPPPLAGGSDGRRLWQRK</sequence>
<dbReference type="AlphaFoldDB" id="A0AAQ3PSK6"/>
<name>A0AAQ3PSK6_PASNO</name>
<feature type="compositionally biased region" description="Pro residues" evidence="1">
    <location>
        <begin position="69"/>
        <end position="78"/>
    </location>
</feature>
<feature type="region of interest" description="Disordered" evidence="1">
    <location>
        <begin position="68"/>
        <end position="91"/>
    </location>
</feature>
<organism evidence="2 3">
    <name type="scientific">Paspalum notatum var. saurae</name>
    <dbReference type="NCBI Taxonomy" id="547442"/>
    <lineage>
        <taxon>Eukaryota</taxon>
        <taxon>Viridiplantae</taxon>
        <taxon>Streptophyta</taxon>
        <taxon>Embryophyta</taxon>
        <taxon>Tracheophyta</taxon>
        <taxon>Spermatophyta</taxon>
        <taxon>Magnoliopsida</taxon>
        <taxon>Liliopsida</taxon>
        <taxon>Poales</taxon>
        <taxon>Poaceae</taxon>
        <taxon>PACMAD clade</taxon>
        <taxon>Panicoideae</taxon>
        <taxon>Andropogonodae</taxon>
        <taxon>Paspaleae</taxon>
        <taxon>Paspalinae</taxon>
        <taxon>Paspalum</taxon>
    </lineage>
</organism>
<dbReference type="Proteomes" id="UP001341281">
    <property type="component" value="Chromosome 02"/>
</dbReference>
<accession>A0AAQ3PSK6</accession>
<gene>
    <name evidence="2" type="ORF">U9M48_006602</name>
</gene>
<protein>
    <submittedName>
        <fullName evidence="2">Uncharacterized protein</fullName>
    </submittedName>
</protein>
<reference evidence="2 3" key="1">
    <citation type="submission" date="2024-02" db="EMBL/GenBank/DDBJ databases">
        <title>High-quality chromosome-scale genome assembly of Pensacola bahiagrass (Paspalum notatum Flugge var. saurae).</title>
        <authorList>
            <person name="Vega J.M."/>
            <person name="Podio M."/>
            <person name="Orjuela J."/>
            <person name="Siena L.A."/>
            <person name="Pessino S.C."/>
            <person name="Combes M.C."/>
            <person name="Mariac C."/>
            <person name="Albertini E."/>
            <person name="Pupilli F."/>
            <person name="Ortiz J.P.A."/>
            <person name="Leblanc O."/>
        </authorList>
    </citation>
    <scope>NUCLEOTIDE SEQUENCE [LARGE SCALE GENOMIC DNA]</scope>
    <source>
        <strain evidence="2">R1</strain>
        <tissue evidence="2">Leaf</tissue>
    </source>
</reference>
<keyword evidence="3" id="KW-1185">Reference proteome</keyword>
<evidence type="ECO:0000313" key="3">
    <source>
        <dbReference type="Proteomes" id="UP001341281"/>
    </source>
</evidence>